<keyword evidence="1" id="KW-1133">Transmembrane helix</keyword>
<protein>
    <submittedName>
        <fullName evidence="2">Uncharacterized protein</fullName>
    </submittedName>
</protein>
<evidence type="ECO:0000313" key="3">
    <source>
        <dbReference type="Proteomes" id="UP000522720"/>
    </source>
</evidence>
<feature type="transmembrane region" description="Helical" evidence="1">
    <location>
        <begin position="7"/>
        <end position="26"/>
    </location>
</feature>
<name>A0A7X6N0H5_9STRE</name>
<evidence type="ECO:0000313" key="2">
    <source>
        <dbReference type="EMBL" id="NKZ20786.1"/>
    </source>
</evidence>
<comment type="caution">
    <text evidence="2">The sequence shown here is derived from an EMBL/GenBank/DDBJ whole genome shotgun (WGS) entry which is preliminary data.</text>
</comment>
<sequence>MKRGLSILYFGLGVVLLAVLAIYGEAPSVKTAVRVFLTLSPFVIMWTSYQKGKHSFRLYSLLIVIFLYFITLFWL</sequence>
<evidence type="ECO:0000256" key="1">
    <source>
        <dbReference type="SAM" id="Phobius"/>
    </source>
</evidence>
<reference evidence="2 3" key="1">
    <citation type="submission" date="2020-04" db="EMBL/GenBank/DDBJ databases">
        <title>MicrobeNet Type strains.</title>
        <authorList>
            <person name="Nicholson A.C."/>
        </authorList>
    </citation>
    <scope>NUCLEOTIDE SEQUENCE [LARGE SCALE GENOMIC DNA]</scope>
    <source>
        <strain evidence="2 3">CCUG 69612</strain>
    </source>
</reference>
<dbReference type="Proteomes" id="UP000522720">
    <property type="component" value="Unassembled WGS sequence"/>
</dbReference>
<dbReference type="EMBL" id="JAAXPR010000015">
    <property type="protein sequence ID" value="NKZ20786.1"/>
    <property type="molecule type" value="Genomic_DNA"/>
</dbReference>
<accession>A0A7X6N0H5</accession>
<feature type="transmembrane region" description="Helical" evidence="1">
    <location>
        <begin position="32"/>
        <end position="49"/>
    </location>
</feature>
<keyword evidence="1" id="KW-0472">Membrane</keyword>
<keyword evidence="3" id="KW-1185">Reference proteome</keyword>
<feature type="transmembrane region" description="Helical" evidence="1">
    <location>
        <begin position="56"/>
        <end position="74"/>
    </location>
</feature>
<proteinExistence type="predicted"/>
<gene>
    <name evidence="2" type="ORF">HF992_08080</name>
</gene>
<organism evidence="2 3">
    <name type="scientific">Streptococcus ovuberis</name>
    <dbReference type="NCBI Taxonomy" id="1936207"/>
    <lineage>
        <taxon>Bacteria</taxon>
        <taxon>Bacillati</taxon>
        <taxon>Bacillota</taxon>
        <taxon>Bacilli</taxon>
        <taxon>Lactobacillales</taxon>
        <taxon>Streptococcaceae</taxon>
        <taxon>Streptococcus</taxon>
    </lineage>
</organism>
<dbReference type="RefSeq" id="WP_168549534.1">
    <property type="nucleotide sequence ID" value="NZ_JAAXPR010000015.1"/>
</dbReference>
<dbReference type="AlphaFoldDB" id="A0A7X6N0H5"/>
<keyword evidence="1" id="KW-0812">Transmembrane</keyword>